<comment type="subcellular location">
    <subcellularLocation>
        <location evidence="1">Membrane</location>
        <topology evidence="1">Single-pass membrane protein</topology>
    </subcellularLocation>
</comment>
<gene>
    <name evidence="11" type="ORF">LSINAPIS_LOCUS1100</name>
</gene>
<feature type="disulfide bond" evidence="9">
    <location>
        <begin position="496"/>
        <end position="511"/>
    </location>
</feature>
<dbReference type="Pfam" id="PF00057">
    <property type="entry name" value="Ldl_recept_a"/>
    <property type="match status" value="3"/>
</dbReference>
<sequence>MSSDIKEHVNCVLDETCSDWKNLYSSKLWSNSELRKEILSIPFVENKAIKYCYTCRGKIRNYEIKSPNNNFIPHYHSTPKGNVLFEEVQDKKAVCRNAWQKTVNLNGSYIENINSEDKDIPSVSKQVDENIRESFRSETYYSTNREGRRLRKSLKGIGCIVNFALSESPKKQRTQIKACSISVMILAIVIISLILVNISTPTLLHSVNNTSTTVVPIINTETDDNSTIDLSTYSDLPYSITTEISEISTTESLFTTTVHSVRNNFIEKIRKNIKTFKIKTNHSETSKETINRDLFQKFCSCQKDEVCMLDEDNGRAKCRVAADVEDPTGCGGLCELETEACQLVDRLRGVRVCRLITMATCSPSDWRCRNGLCVPFSSRCDGSVQCYDRSDEMHCDCDLTKQFRCGHSLSCFPNEKLCDGVIDCWDGLDETNCTTTDCPKDQFPCNDGQCIASSRFCDGYADCSDGSDEPQGCDSACSTHELRCGNQRCVPLASHCDGHDDCGDNTDEQHCP</sequence>
<dbReference type="PROSITE" id="PS50068">
    <property type="entry name" value="LDLRA_2"/>
    <property type="match status" value="4"/>
</dbReference>
<evidence type="ECO:0000256" key="1">
    <source>
        <dbReference type="ARBA" id="ARBA00004167"/>
    </source>
</evidence>
<dbReference type="InterPro" id="IPR051221">
    <property type="entry name" value="LDLR-related"/>
</dbReference>
<name>A0A5E4PNW0_9NEOP</name>
<keyword evidence="7" id="KW-0675">Receptor</keyword>
<feature type="disulfide bond" evidence="9">
    <location>
        <begin position="361"/>
        <end position="373"/>
    </location>
</feature>
<dbReference type="GO" id="GO:0043235">
    <property type="term" value="C:receptor complex"/>
    <property type="evidence" value="ECO:0007669"/>
    <property type="project" value="TreeGrafter"/>
</dbReference>
<evidence type="ECO:0000256" key="2">
    <source>
        <dbReference type="ARBA" id="ARBA00022692"/>
    </source>
</evidence>
<keyword evidence="4 10" id="KW-1133">Transmembrane helix</keyword>
<accession>A0A5E4PNW0</accession>
<evidence type="ECO:0000256" key="8">
    <source>
        <dbReference type="ARBA" id="ARBA00023180"/>
    </source>
</evidence>
<feature type="disulfide bond" evidence="9">
    <location>
        <begin position="438"/>
        <end position="450"/>
    </location>
</feature>
<dbReference type="AlphaFoldDB" id="A0A5E4PNW0"/>
<dbReference type="CDD" id="cd00112">
    <property type="entry name" value="LDLa"/>
    <property type="match status" value="4"/>
</dbReference>
<feature type="disulfide bond" evidence="9">
    <location>
        <begin position="368"/>
        <end position="386"/>
    </location>
</feature>
<keyword evidence="5 10" id="KW-0472">Membrane</keyword>
<feature type="disulfide bond" evidence="9">
    <location>
        <begin position="418"/>
        <end position="433"/>
    </location>
</feature>
<dbReference type="SUPFAM" id="SSF57424">
    <property type="entry name" value="LDL receptor-like module"/>
    <property type="match status" value="4"/>
</dbReference>
<dbReference type="GO" id="GO:0005886">
    <property type="term" value="C:plasma membrane"/>
    <property type="evidence" value="ECO:0007669"/>
    <property type="project" value="TreeGrafter"/>
</dbReference>
<dbReference type="PROSITE" id="PS01209">
    <property type="entry name" value="LDLRA_1"/>
    <property type="match status" value="2"/>
</dbReference>
<keyword evidence="3" id="KW-0677">Repeat</keyword>
<evidence type="ECO:0000256" key="6">
    <source>
        <dbReference type="ARBA" id="ARBA00023157"/>
    </source>
</evidence>
<dbReference type="Gene3D" id="4.10.400.10">
    <property type="entry name" value="Low-density Lipoprotein Receptor"/>
    <property type="match status" value="4"/>
</dbReference>
<organism evidence="11 12">
    <name type="scientific">Leptidea sinapis</name>
    <dbReference type="NCBI Taxonomy" id="189913"/>
    <lineage>
        <taxon>Eukaryota</taxon>
        <taxon>Metazoa</taxon>
        <taxon>Ecdysozoa</taxon>
        <taxon>Arthropoda</taxon>
        <taxon>Hexapoda</taxon>
        <taxon>Insecta</taxon>
        <taxon>Pterygota</taxon>
        <taxon>Neoptera</taxon>
        <taxon>Endopterygota</taxon>
        <taxon>Lepidoptera</taxon>
        <taxon>Glossata</taxon>
        <taxon>Ditrysia</taxon>
        <taxon>Papilionoidea</taxon>
        <taxon>Pieridae</taxon>
        <taxon>Dismorphiinae</taxon>
        <taxon>Leptidea</taxon>
    </lineage>
</organism>
<evidence type="ECO:0000313" key="11">
    <source>
        <dbReference type="EMBL" id="VVC87513.1"/>
    </source>
</evidence>
<comment type="caution">
    <text evidence="9">Lacks conserved residue(s) required for the propagation of feature annotation.</text>
</comment>
<feature type="disulfide bond" evidence="9">
    <location>
        <begin position="477"/>
        <end position="489"/>
    </location>
</feature>
<dbReference type="InterPro" id="IPR023415">
    <property type="entry name" value="LDLR_class-A_CS"/>
</dbReference>
<keyword evidence="8" id="KW-0325">Glycoprotein</keyword>
<dbReference type="Proteomes" id="UP000324832">
    <property type="component" value="Unassembled WGS sequence"/>
</dbReference>
<dbReference type="InterPro" id="IPR002172">
    <property type="entry name" value="LDrepeatLR_classA_rpt"/>
</dbReference>
<keyword evidence="12" id="KW-1185">Reference proteome</keyword>
<evidence type="ECO:0000256" key="4">
    <source>
        <dbReference type="ARBA" id="ARBA00022989"/>
    </source>
</evidence>
<feature type="disulfide bond" evidence="9">
    <location>
        <begin position="484"/>
        <end position="502"/>
    </location>
</feature>
<evidence type="ECO:0000256" key="5">
    <source>
        <dbReference type="ARBA" id="ARBA00023136"/>
    </source>
</evidence>
<evidence type="ECO:0000256" key="9">
    <source>
        <dbReference type="PROSITE-ProRule" id="PRU00124"/>
    </source>
</evidence>
<feature type="disulfide bond" evidence="9">
    <location>
        <begin position="380"/>
        <end position="395"/>
    </location>
</feature>
<dbReference type="InterPro" id="IPR036055">
    <property type="entry name" value="LDL_receptor-like_sf"/>
</dbReference>
<evidence type="ECO:0000256" key="3">
    <source>
        <dbReference type="ARBA" id="ARBA00022737"/>
    </source>
</evidence>
<evidence type="ECO:0000256" key="10">
    <source>
        <dbReference type="SAM" id="Phobius"/>
    </source>
</evidence>
<dbReference type="PRINTS" id="PR00261">
    <property type="entry name" value="LDLRECEPTOR"/>
</dbReference>
<protein>
    <submittedName>
        <fullName evidence="11">Uncharacterized protein</fullName>
    </submittedName>
</protein>
<feature type="disulfide bond" evidence="9">
    <location>
        <begin position="445"/>
        <end position="463"/>
    </location>
</feature>
<keyword evidence="6 9" id="KW-1015">Disulfide bond</keyword>
<dbReference type="EMBL" id="FZQP02000127">
    <property type="protein sequence ID" value="VVC87513.1"/>
    <property type="molecule type" value="Genomic_DNA"/>
</dbReference>
<reference evidence="11 12" key="1">
    <citation type="submission" date="2017-07" db="EMBL/GenBank/DDBJ databases">
        <authorList>
            <person name="Talla V."/>
            <person name="Backstrom N."/>
        </authorList>
    </citation>
    <scope>NUCLEOTIDE SEQUENCE [LARGE SCALE GENOMIC DNA]</scope>
</reference>
<feature type="transmembrane region" description="Helical" evidence="10">
    <location>
        <begin position="178"/>
        <end position="198"/>
    </location>
</feature>
<keyword evidence="2 10" id="KW-0812">Transmembrane</keyword>
<proteinExistence type="predicted"/>
<evidence type="ECO:0000313" key="12">
    <source>
        <dbReference type="Proteomes" id="UP000324832"/>
    </source>
</evidence>
<evidence type="ECO:0000256" key="7">
    <source>
        <dbReference type="ARBA" id="ARBA00023170"/>
    </source>
</evidence>
<dbReference type="PANTHER" id="PTHR22722">
    <property type="entry name" value="LOW-DENSITY LIPOPROTEIN RECEPTOR-RELATED PROTEIN 2-RELATED"/>
    <property type="match status" value="1"/>
</dbReference>
<dbReference type="SMART" id="SM00192">
    <property type="entry name" value="LDLa"/>
    <property type="match status" value="4"/>
</dbReference>